<feature type="transmembrane region" description="Helical" evidence="8">
    <location>
        <begin position="145"/>
        <end position="171"/>
    </location>
</feature>
<evidence type="ECO:0000256" key="8">
    <source>
        <dbReference type="RuleBase" id="RU363032"/>
    </source>
</evidence>
<dbReference type="RefSeq" id="WP_307428985.1">
    <property type="nucleotide sequence ID" value="NZ_JAUSVK010000001.1"/>
</dbReference>
<name>A0ABU0FFZ8_9HYPH</name>
<sequence length="555" mass="59016">MTIAGQSVRRPRDPWIVFISLLIFALAGLVLVPVASVLMRSFHSDGASDTGNFAQFFASRYFVRCLTNTFIIGIGSMLASLVVAVPMALLLTRYAVRGAATFRTVVTIGMLSPAFLGAFCWILLFGDAGVALQPLRDLGLAVPSIYGPGGIILVSTLHSFPMVFLIVSAALTRIDPALEEAAASLGRPPTAVFFTVSLPLLMPAILTGGMLVFLGAISDWGTAMLIGQGERFPVLATVAYSTFVNEIGTEGGLAAVTSTILLLISVTVAGGQLVILRRLTVTTDQPQPIVRRQLTPLTGAIAQGAAYSLMLLTCLSLLTISILAFLEVRGAVIYPALSLGNFQRVAHDLRTSIWNSILFSGIAFAIVVVLGSMIGYLSARRKDGTMWIADALVMLPYFLPGTVFGIGLVYSFGGPPFLLTGTAAIIVLAYVVRRLPYMVRTSASIVAQIDGSLEEASLSLGYPPLRTFGKVMVPLMAPGILAGALLVWLEIFNELSASIVLYTARTVTLPIMTYQYAMTFENGPAAALGFVQTALTLAVFALLYRLGGQERLTAN</sequence>
<evidence type="ECO:0000313" key="10">
    <source>
        <dbReference type="EMBL" id="MDQ0393533.1"/>
    </source>
</evidence>
<evidence type="ECO:0000256" key="3">
    <source>
        <dbReference type="ARBA" id="ARBA00022475"/>
    </source>
</evidence>
<organism evidence="10 11">
    <name type="scientific">Labrys monachus</name>
    <dbReference type="NCBI Taxonomy" id="217067"/>
    <lineage>
        <taxon>Bacteria</taxon>
        <taxon>Pseudomonadati</taxon>
        <taxon>Pseudomonadota</taxon>
        <taxon>Alphaproteobacteria</taxon>
        <taxon>Hyphomicrobiales</taxon>
        <taxon>Xanthobacteraceae</taxon>
        <taxon>Labrys</taxon>
    </lineage>
</organism>
<feature type="transmembrane region" description="Helical" evidence="8">
    <location>
        <begin position="391"/>
        <end position="410"/>
    </location>
</feature>
<feature type="domain" description="ABC transmembrane type-1" evidence="9">
    <location>
        <begin position="353"/>
        <end position="543"/>
    </location>
</feature>
<dbReference type="PROSITE" id="PS50928">
    <property type="entry name" value="ABC_TM1"/>
    <property type="match status" value="2"/>
</dbReference>
<evidence type="ECO:0000256" key="6">
    <source>
        <dbReference type="ARBA" id="ARBA00022989"/>
    </source>
</evidence>
<feature type="transmembrane region" description="Helical" evidence="8">
    <location>
        <begin position="357"/>
        <end position="379"/>
    </location>
</feature>
<comment type="caution">
    <text evidence="10">The sequence shown here is derived from an EMBL/GenBank/DDBJ whole genome shotgun (WGS) entry which is preliminary data.</text>
</comment>
<feature type="transmembrane region" description="Helical" evidence="8">
    <location>
        <begin position="471"/>
        <end position="489"/>
    </location>
</feature>
<dbReference type="CDD" id="cd06261">
    <property type="entry name" value="TM_PBP2"/>
    <property type="match status" value="2"/>
</dbReference>
<dbReference type="InterPro" id="IPR000515">
    <property type="entry name" value="MetI-like"/>
</dbReference>
<feature type="transmembrane region" description="Helical" evidence="8">
    <location>
        <begin position="15"/>
        <end position="39"/>
    </location>
</feature>
<evidence type="ECO:0000256" key="1">
    <source>
        <dbReference type="ARBA" id="ARBA00004429"/>
    </source>
</evidence>
<comment type="similarity">
    <text evidence="8">Belongs to the binding-protein-dependent transport system permease family.</text>
</comment>
<dbReference type="SUPFAM" id="SSF161098">
    <property type="entry name" value="MetI-like"/>
    <property type="match status" value="2"/>
</dbReference>
<dbReference type="Gene3D" id="1.10.3720.10">
    <property type="entry name" value="MetI-like"/>
    <property type="match status" value="2"/>
</dbReference>
<reference evidence="10 11" key="1">
    <citation type="submission" date="2023-07" db="EMBL/GenBank/DDBJ databases">
        <title>Genomic Encyclopedia of Type Strains, Phase IV (KMG-IV): sequencing the most valuable type-strain genomes for metagenomic binning, comparative biology and taxonomic classification.</title>
        <authorList>
            <person name="Goeker M."/>
        </authorList>
    </citation>
    <scope>NUCLEOTIDE SEQUENCE [LARGE SCALE GENOMIC DNA]</scope>
    <source>
        <strain evidence="10 11">DSM 5896</strain>
    </source>
</reference>
<dbReference type="Proteomes" id="UP001237448">
    <property type="component" value="Unassembled WGS sequence"/>
</dbReference>
<evidence type="ECO:0000256" key="2">
    <source>
        <dbReference type="ARBA" id="ARBA00022448"/>
    </source>
</evidence>
<feature type="transmembrane region" description="Helical" evidence="8">
    <location>
        <begin position="70"/>
        <end position="92"/>
    </location>
</feature>
<evidence type="ECO:0000259" key="9">
    <source>
        <dbReference type="PROSITE" id="PS50928"/>
    </source>
</evidence>
<keyword evidence="3" id="KW-1003">Cell membrane</keyword>
<keyword evidence="4" id="KW-0997">Cell inner membrane</keyword>
<keyword evidence="11" id="KW-1185">Reference proteome</keyword>
<protein>
    <submittedName>
        <fullName evidence="10">Iron(III) transport system permease protein</fullName>
    </submittedName>
</protein>
<proteinExistence type="inferred from homology"/>
<feature type="transmembrane region" description="Helical" evidence="8">
    <location>
        <begin position="526"/>
        <end position="546"/>
    </location>
</feature>
<feature type="transmembrane region" description="Helical" evidence="8">
    <location>
        <begin position="253"/>
        <end position="276"/>
    </location>
</feature>
<dbReference type="PANTHER" id="PTHR43357:SF3">
    <property type="entry name" value="FE(3+)-TRANSPORT SYSTEM PERMEASE PROTEIN FBPB 2"/>
    <property type="match status" value="1"/>
</dbReference>
<feature type="transmembrane region" description="Helical" evidence="8">
    <location>
        <begin position="192"/>
        <end position="217"/>
    </location>
</feature>
<keyword evidence="5 8" id="KW-0812">Transmembrane</keyword>
<dbReference type="PANTHER" id="PTHR43357">
    <property type="entry name" value="INNER MEMBRANE ABC TRANSPORTER PERMEASE PROTEIN YDCV"/>
    <property type="match status" value="1"/>
</dbReference>
<feature type="transmembrane region" description="Helical" evidence="8">
    <location>
        <begin position="416"/>
        <end position="432"/>
    </location>
</feature>
<evidence type="ECO:0000256" key="7">
    <source>
        <dbReference type="ARBA" id="ARBA00023136"/>
    </source>
</evidence>
<gene>
    <name evidence="10" type="ORF">J3R73_003325</name>
</gene>
<keyword evidence="7 8" id="KW-0472">Membrane</keyword>
<dbReference type="Pfam" id="PF00528">
    <property type="entry name" value="BPD_transp_1"/>
    <property type="match status" value="2"/>
</dbReference>
<keyword evidence="6 8" id="KW-1133">Transmembrane helix</keyword>
<dbReference type="EMBL" id="JAUSVK010000001">
    <property type="protein sequence ID" value="MDQ0393533.1"/>
    <property type="molecule type" value="Genomic_DNA"/>
</dbReference>
<evidence type="ECO:0000256" key="5">
    <source>
        <dbReference type="ARBA" id="ARBA00022692"/>
    </source>
</evidence>
<feature type="domain" description="ABC transmembrane type-1" evidence="9">
    <location>
        <begin position="66"/>
        <end position="272"/>
    </location>
</feature>
<feature type="transmembrane region" description="Helical" evidence="8">
    <location>
        <begin position="297"/>
        <end position="326"/>
    </location>
</feature>
<feature type="transmembrane region" description="Helical" evidence="8">
    <location>
        <begin position="104"/>
        <end position="125"/>
    </location>
</feature>
<dbReference type="InterPro" id="IPR035906">
    <property type="entry name" value="MetI-like_sf"/>
</dbReference>
<keyword evidence="2 8" id="KW-0813">Transport</keyword>
<evidence type="ECO:0000256" key="4">
    <source>
        <dbReference type="ARBA" id="ARBA00022519"/>
    </source>
</evidence>
<evidence type="ECO:0000313" key="11">
    <source>
        <dbReference type="Proteomes" id="UP001237448"/>
    </source>
</evidence>
<comment type="subcellular location">
    <subcellularLocation>
        <location evidence="1">Cell inner membrane</location>
        <topology evidence="1">Multi-pass membrane protein</topology>
    </subcellularLocation>
    <subcellularLocation>
        <location evidence="8">Cell membrane</location>
        <topology evidence="8">Multi-pass membrane protein</topology>
    </subcellularLocation>
</comment>
<accession>A0ABU0FFZ8</accession>